<evidence type="ECO:0000256" key="15">
    <source>
        <dbReference type="HAMAP-Rule" id="MF_01886"/>
    </source>
</evidence>
<dbReference type="GO" id="GO:1904812">
    <property type="term" value="P:rRNA acetylation involved in maturation of SSU-rRNA"/>
    <property type="evidence" value="ECO:0007669"/>
    <property type="project" value="TreeGrafter"/>
</dbReference>
<feature type="domain" description="N-acetyltransferase" evidence="18">
    <location>
        <begin position="554"/>
        <end position="607"/>
    </location>
</feature>
<dbReference type="GO" id="GO:0005737">
    <property type="term" value="C:cytoplasm"/>
    <property type="evidence" value="ECO:0007669"/>
    <property type="project" value="UniProtKB-SubCell"/>
</dbReference>
<comment type="function">
    <text evidence="14">Catalyzes the formation of 41 N(4)-acetylcytidine (ac(4)C) sites in RNA, almost always on the middle C of a CCG motif. Modifications are found mostly in tRNA, with small amounts found in rRNA and mRNA.</text>
</comment>
<keyword evidence="6 15" id="KW-0067">ATP-binding</keyword>
<feature type="domain" description="N-acetyltransferase" evidence="18">
    <location>
        <begin position="441"/>
        <end position="553"/>
    </location>
</feature>
<evidence type="ECO:0000256" key="11">
    <source>
        <dbReference type="ARBA" id="ARBA00049914"/>
    </source>
</evidence>
<dbReference type="Gene3D" id="3.40.630.30">
    <property type="match status" value="1"/>
</dbReference>
<feature type="binding site" evidence="15">
    <location>
        <position position="209"/>
    </location>
    <ligand>
        <name>ATP</name>
        <dbReference type="ChEBI" id="CHEBI:30616"/>
    </ligand>
</feature>
<comment type="caution">
    <text evidence="15">Lacks conserved residue(s) required for the propagation of feature annotation.</text>
</comment>
<dbReference type="GO" id="GO:0051391">
    <property type="term" value="P:tRNA acetylation"/>
    <property type="evidence" value="ECO:0007669"/>
    <property type="project" value="UniProtKB-UniRule"/>
</dbReference>
<comment type="catalytic activity">
    <reaction evidence="10">
        <text>a cytidine in RNA + acetyl-CoA + ATP + H2O = an N(4)-acetylcytidine in RNA + ADP + phosphate + CoA + H(+)</text>
        <dbReference type="Rhea" id="RHEA:82211"/>
        <dbReference type="Rhea" id="RHEA-COMP:15704"/>
        <dbReference type="Rhea" id="RHEA-COMP:19834"/>
        <dbReference type="ChEBI" id="CHEBI:15377"/>
        <dbReference type="ChEBI" id="CHEBI:15378"/>
        <dbReference type="ChEBI" id="CHEBI:30616"/>
        <dbReference type="ChEBI" id="CHEBI:43474"/>
        <dbReference type="ChEBI" id="CHEBI:57287"/>
        <dbReference type="ChEBI" id="CHEBI:57288"/>
        <dbReference type="ChEBI" id="CHEBI:74900"/>
        <dbReference type="ChEBI" id="CHEBI:82748"/>
        <dbReference type="ChEBI" id="CHEBI:456216"/>
    </reaction>
</comment>
<dbReference type="InterPro" id="IPR007807">
    <property type="entry name" value="TcmA/NAT10_helicase"/>
</dbReference>
<dbReference type="SUPFAM" id="SSF55729">
    <property type="entry name" value="Acyl-CoA N-acyltransferases (Nat)"/>
    <property type="match status" value="1"/>
</dbReference>
<evidence type="ECO:0000256" key="9">
    <source>
        <dbReference type="ARBA" id="ARBA00049883"/>
    </source>
</evidence>
<evidence type="ECO:0000256" key="8">
    <source>
        <dbReference type="ARBA" id="ARBA00023315"/>
    </source>
</evidence>
<dbReference type="Gene3D" id="3.40.50.300">
    <property type="entry name" value="P-loop containing nucleotide triphosphate hydrolases"/>
    <property type="match status" value="1"/>
</dbReference>
<dbReference type="Proteomes" id="UP001432202">
    <property type="component" value="Chromosome"/>
</dbReference>
<dbReference type="GO" id="GO:0000049">
    <property type="term" value="F:tRNA binding"/>
    <property type="evidence" value="ECO:0007669"/>
    <property type="project" value="UniProtKB-UniRule"/>
</dbReference>
<comment type="function">
    <text evidence="13 15">Catalyzes the formation of N(4)-acetylcytidine (ac(4)C) at the wobble position of tRNA(Met), by using acetyl-CoA as an acetyl donor and ATP (or GTP).</text>
</comment>
<dbReference type="Pfam" id="PF13718">
    <property type="entry name" value="GNAT_acetyltr_2"/>
    <property type="match status" value="2"/>
</dbReference>
<organism evidence="19 20">
    <name type="scientific">Sulfolobus tengchongensis</name>
    <dbReference type="NCBI Taxonomy" id="207809"/>
    <lineage>
        <taxon>Archaea</taxon>
        <taxon>Thermoproteota</taxon>
        <taxon>Thermoprotei</taxon>
        <taxon>Sulfolobales</taxon>
        <taxon>Sulfolobaceae</taxon>
        <taxon>Sulfolobus</taxon>
    </lineage>
</organism>
<evidence type="ECO:0000256" key="10">
    <source>
        <dbReference type="ARBA" id="ARBA00049889"/>
    </source>
</evidence>
<dbReference type="SUPFAM" id="SSF52540">
    <property type="entry name" value="P-loop containing nucleoside triphosphate hydrolases"/>
    <property type="match status" value="1"/>
</dbReference>
<dbReference type="Pfam" id="PF08351">
    <property type="entry name" value="TmcA_N"/>
    <property type="match status" value="1"/>
</dbReference>
<comment type="subcellular location">
    <subcellularLocation>
        <location evidence="15">Cytoplasm</location>
    </subcellularLocation>
</comment>
<dbReference type="FunFam" id="3.40.630.30:FF:000140">
    <property type="entry name" value="tRNA(Met) cytidine acetyltransferase TmcA"/>
    <property type="match status" value="1"/>
</dbReference>
<proteinExistence type="inferred from homology"/>
<gene>
    <name evidence="15" type="primary">tmcA</name>
    <name evidence="19" type="ORF">V6M85_09670</name>
</gene>
<keyword evidence="1 15" id="KW-0963">Cytoplasm</keyword>
<dbReference type="PANTHER" id="PTHR10925:SF5">
    <property type="entry name" value="RNA CYTIDINE ACETYLTRANSFERASE"/>
    <property type="match status" value="1"/>
</dbReference>
<keyword evidence="3 15" id="KW-0808">Transferase</keyword>
<evidence type="ECO:0000313" key="20">
    <source>
        <dbReference type="Proteomes" id="UP001432202"/>
    </source>
</evidence>
<feature type="domain" description="TmcA/NAT10 N-terminal" evidence="17">
    <location>
        <begin position="7"/>
        <end position="169"/>
    </location>
</feature>
<comment type="catalytic activity">
    <reaction evidence="12 15">
        <text>cytidine(34) in elongator tRNA(Met) + acetyl-CoA + ATP + H2O = N(4)-acetylcytidine(34) in elongator tRNA(Met) + ADP + phosphate + CoA + H(+)</text>
        <dbReference type="Rhea" id="RHEA:43788"/>
        <dbReference type="Rhea" id="RHEA-COMP:10693"/>
        <dbReference type="Rhea" id="RHEA-COMP:10694"/>
        <dbReference type="ChEBI" id="CHEBI:15377"/>
        <dbReference type="ChEBI" id="CHEBI:15378"/>
        <dbReference type="ChEBI" id="CHEBI:30616"/>
        <dbReference type="ChEBI" id="CHEBI:43474"/>
        <dbReference type="ChEBI" id="CHEBI:57287"/>
        <dbReference type="ChEBI" id="CHEBI:57288"/>
        <dbReference type="ChEBI" id="CHEBI:74900"/>
        <dbReference type="ChEBI" id="CHEBI:82748"/>
        <dbReference type="ChEBI" id="CHEBI:456216"/>
        <dbReference type="EC" id="2.3.1.193"/>
    </reaction>
</comment>
<evidence type="ECO:0000256" key="2">
    <source>
        <dbReference type="ARBA" id="ARBA00022555"/>
    </source>
</evidence>
<keyword evidence="20" id="KW-1185">Reference proteome</keyword>
<dbReference type="InterPro" id="IPR013562">
    <property type="entry name" value="TmcA/NAT10_N"/>
</dbReference>
<dbReference type="HAMAP" id="MF_01886">
    <property type="entry name" value="tRNA_acetyltr_TmcA"/>
    <property type="match status" value="1"/>
</dbReference>
<keyword evidence="7 15" id="KW-0694">RNA-binding</keyword>
<evidence type="ECO:0000256" key="3">
    <source>
        <dbReference type="ARBA" id="ARBA00022679"/>
    </source>
</evidence>
<evidence type="ECO:0000256" key="14">
    <source>
        <dbReference type="ARBA" id="ARBA00056795"/>
    </source>
</evidence>
<dbReference type="GO" id="GO:0051392">
    <property type="term" value="F:tRNA cytidine N4-acetyltransferase activity"/>
    <property type="evidence" value="ECO:0007669"/>
    <property type="project" value="UniProtKB-UniRule"/>
</dbReference>
<evidence type="ECO:0000313" key="19">
    <source>
        <dbReference type="EMBL" id="WWQ59741.1"/>
    </source>
</evidence>
<comment type="similarity">
    <text evidence="15">Belongs to the TmcA family.</text>
</comment>
<feature type="domain" description="TcmA/NAT10 helicase" evidence="16">
    <location>
        <begin position="228"/>
        <end position="408"/>
    </location>
</feature>
<evidence type="ECO:0000259" key="18">
    <source>
        <dbReference type="Pfam" id="PF13718"/>
    </source>
</evidence>
<keyword evidence="8 15" id="KW-0012">Acyltransferase</keyword>
<dbReference type="GO" id="GO:0002101">
    <property type="term" value="P:tRNA wobble cytosine modification"/>
    <property type="evidence" value="ECO:0007669"/>
    <property type="project" value="UniProtKB-UniRule"/>
</dbReference>
<evidence type="ECO:0000256" key="7">
    <source>
        <dbReference type="ARBA" id="ARBA00022884"/>
    </source>
</evidence>
<dbReference type="AlphaFoldDB" id="A0AAX4L0L8"/>
<dbReference type="InterPro" id="IPR027417">
    <property type="entry name" value="P-loop_NTPase"/>
</dbReference>
<protein>
    <recommendedName>
        <fullName evidence="15">tRNA(Met) cytidine acetyltransferase TmcA</fullName>
        <ecNumber evidence="15">2.3.1.193</ecNumber>
    </recommendedName>
</protein>
<comment type="catalytic activity">
    <reaction evidence="9">
        <text>a cytidine in tRNA + acetyl-CoA + ATP + H2O = an N(4)-acetylcytidine in tRNA + ADP + phosphate + CoA + H(+)</text>
        <dbReference type="Rhea" id="RHEA:53876"/>
        <dbReference type="Rhea" id="RHEA-COMP:13670"/>
        <dbReference type="Rhea" id="RHEA-COMP:13671"/>
        <dbReference type="ChEBI" id="CHEBI:15377"/>
        <dbReference type="ChEBI" id="CHEBI:15378"/>
        <dbReference type="ChEBI" id="CHEBI:30616"/>
        <dbReference type="ChEBI" id="CHEBI:43474"/>
        <dbReference type="ChEBI" id="CHEBI:57287"/>
        <dbReference type="ChEBI" id="CHEBI:57288"/>
        <dbReference type="ChEBI" id="CHEBI:74900"/>
        <dbReference type="ChEBI" id="CHEBI:82748"/>
        <dbReference type="ChEBI" id="CHEBI:456216"/>
    </reaction>
</comment>
<keyword evidence="2 15" id="KW-0820">tRNA-binding</keyword>
<reference evidence="19 20" key="1">
    <citation type="submission" date="2024-02" db="EMBL/GenBank/DDBJ databases">
        <title>STSV induces naive adaptation in Sulfolobus.</title>
        <authorList>
            <person name="Xiang X."/>
            <person name="Song M."/>
        </authorList>
    </citation>
    <scope>NUCLEOTIDE SEQUENCE [LARGE SCALE GENOMIC DNA]</scope>
    <source>
        <strain evidence="19 20">RT2</strain>
    </source>
</reference>
<dbReference type="EMBL" id="CP146016">
    <property type="protein sequence ID" value="WWQ59741.1"/>
    <property type="molecule type" value="Genomic_DNA"/>
</dbReference>
<dbReference type="Pfam" id="PF05127">
    <property type="entry name" value="NAT10_TcmA_helicase"/>
    <property type="match status" value="1"/>
</dbReference>
<keyword evidence="4 15" id="KW-0819">tRNA processing</keyword>
<sequence length="771" mass="87592">MVSKEVFYDELKKALEDGNARYYRNLVYIERKDYLDLVKDVINLFLSLKPNPSVAYGFVPWANGSKERMKQIKEYFTKFDDIDYANAEYYLGNTYDLVILDTVDNFQPINVGRLADLARGGGLIIMYTDNLINGKVFRSSIIRNGLVLDGYEKRFKRKLYEHNGIFIADTNGYVARPFSDTLIPKVEKKIPRNPIMPREIHELSLSEDQNKVIENFSYLLSGGKRALVLTAARGRGKSAAAGLSIAGLIEKLRKRSEKSIKITVTAPSISSASQVMTFAKTGLEALNEEFSLKISDTGYIKYIKGYDFKVEYVPPDAALDDEGELLIVDEAAALGVNYIDLVLRAWKKVALVTTVHGYEGSSKAFLRYLKRIIQSKKIKVRWIDMEQPLRYAMGDPIEKWLYDALLLDAEPSEFQYLDSVLVYEDVDKMELSENDGKLRSIYGIMVTAHYKNNPDDLMIMLDGVHHKIKAIRMGENSYVGACQIAEEGELSDNMIDIALKGGTFDGDLIPDRILKHVRIRDFAKLKGWRIVRIAVVPELQDKGFGTELLRMIYNEAKDKGIDWVGSSFMSDQKVLNFWIKNDFIPVHISPKKNEKLGDYPVVVIKPISEIANEIVKISAYTLKEKLLNTLHDVYFNMHPEIARMLLIGTKVAHKDVFVSPILLDKTISFLQGTSPYESSADALHMLTIKYFWDGKRDWNLAADEELVLIAKILQGKPWSYVATVLGTNRSQVYELIYSAVAQIMKKYYNLTADNKVGLTLKDVMNSQHYDG</sequence>
<feature type="binding site" evidence="15">
    <location>
        <position position="390"/>
    </location>
    <ligand>
        <name>ATP</name>
        <dbReference type="ChEBI" id="CHEBI:30616"/>
    </ligand>
</feature>
<dbReference type="InterPro" id="IPR032672">
    <property type="entry name" value="TmcA/NAT10/Kre33"/>
</dbReference>
<dbReference type="CDD" id="cd04301">
    <property type="entry name" value="NAT_SF"/>
    <property type="match status" value="1"/>
</dbReference>
<comment type="catalytic activity">
    <reaction evidence="11">
        <text>a cytidine in mRNA + acetyl-CoA + ATP + H2O = an N(4)-acetylcytidine in mRNA + ADP + phosphate + CoA + H(+)</text>
        <dbReference type="Rhea" id="RHEA:58480"/>
        <dbReference type="Rhea" id="RHEA-COMP:15145"/>
        <dbReference type="Rhea" id="RHEA-COMP:15146"/>
        <dbReference type="ChEBI" id="CHEBI:15377"/>
        <dbReference type="ChEBI" id="CHEBI:15378"/>
        <dbReference type="ChEBI" id="CHEBI:30616"/>
        <dbReference type="ChEBI" id="CHEBI:43474"/>
        <dbReference type="ChEBI" id="CHEBI:57287"/>
        <dbReference type="ChEBI" id="CHEBI:57288"/>
        <dbReference type="ChEBI" id="CHEBI:74900"/>
        <dbReference type="ChEBI" id="CHEBI:82748"/>
        <dbReference type="ChEBI" id="CHEBI:456216"/>
    </reaction>
</comment>
<dbReference type="GO" id="GO:1990883">
    <property type="term" value="F:18S rRNA cytidine N-acetyltransferase activity"/>
    <property type="evidence" value="ECO:0007669"/>
    <property type="project" value="TreeGrafter"/>
</dbReference>
<evidence type="ECO:0000256" key="13">
    <source>
        <dbReference type="ARBA" id="ARBA00054687"/>
    </source>
</evidence>
<feature type="binding site" evidence="15">
    <location>
        <begin position="533"/>
        <end position="535"/>
    </location>
    <ligand>
        <name>acetyl-CoA</name>
        <dbReference type="ChEBI" id="CHEBI:57288"/>
    </ligand>
</feature>
<name>A0AAX4L0L8_9CREN</name>
<evidence type="ECO:0000259" key="17">
    <source>
        <dbReference type="Pfam" id="PF08351"/>
    </source>
</evidence>
<evidence type="ECO:0000259" key="16">
    <source>
        <dbReference type="Pfam" id="PF05127"/>
    </source>
</evidence>
<dbReference type="InterPro" id="IPR016181">
    <property type="entry name" value="Acyl_CoA_acyltransferase"/>
</dbReference>
<dbReference type="GO" id="GO:0005524">
    <property type="term" value="F:ATP binding"/>
    <property type="evidence" value="ECO:0007669"/>
    <property type="project" value="UniProtKB-UniRule"/>
</dbReference>
<dbReference type="RefSeq" id="WP_338599306.1">
    <property type="nucleotide sequence ID" value="NZ_CP146016.1"/>
</dbReference>
<evidence type="ECO:0000256" key="4">
    <source>
        <dbReference type="ARBA" id="ARBA00022694"/>
    </source>
</evidence>
<accession>A0AAX4L0L8</accession>
<dbReference type="PANTHER" id="PTHR10925">
    <property type="entry name" value="N-ACETYLTRANSFERASE 10"/>
    <property type="match status" value="1"/>
</dbReference>
<evidence type="ECO:0000256" key="6">
    <source>
        <dbReference type="ARBA" id="ARBA00022840"/>
    </source>
</evidence>
<dbReference type="GeneID" id="89337037"/>
<keyword evidence="5 15" id="KW-0547">Nucleotide-binding</keyword>
<evidence type="ECO:0000256" key="5">
    <source>
        <dbReference type="ARBA" id="ARBA00022741"/>
    </source>
</evidence>
<dbReference type="InterPro" id="IPR024914">
    <property type="entry name" value="tRNA_acetyltr_TmcA"/>
</dbReference>
<dbReference type="EC" id="2.3.1.193" evidence="15"/>
<dbReference type="InterPro" id="IPR000182">
    <property type="entry name" value="GNAT_dom"/>
</dbReference>
<dbReference type="Gene3D" id="3.40.50.11040">
    <property type="match status" value="1"/>
</dbReference>
<evidence type="ECO:0000256" key="1">
    <source>
        <dbReference type="ARBA" id="ARBA00022490"/>
    </source>
</evidence>
<evidence type="ECO:0000256" key="12">
    <source>
        <dbReference type="ARBA" id="ARBA00052598"/>
    </source>
</evidence>